<feature type="domain" description="Thiolase N-terminal" evidence="8">
    <location>
        <begin position="8"/>
        <end position="263"/>
    </location>
</feature>
<dbReference type="InterPro" id="IPR020615">
    <property type="entry name" value="Thiolase_acyl_enz_int_AS"/>
</dbReference>
<evidence type="ECO:0000313" key="10">
    <source>
        <dbReference type="EMBL" id="EFH90395.1"/>
    </source>
</evidence>
<dbReference type="OrthoDB" id="9764892at2"/>
<dbReference type="PROSITE" id="PS00099">
    <property type="entry name" value="THIOLASE_3"/>
    <property type="match status" value="1"/>
</dbReference>
<feature type="active site" description="Proton acceptor" evidence="6">
    <location>
        <position position="381"/>
    </location>
</feature>
<dbReference type="RefSeq" id="WP_007907731.1">
    <property type="nucleotide sequence ID" value="NZ_ADVG01000001.1"/>
</dbReference>
<dbReference type="Gene3D" id="3.40.47.10">
    <property type="match status" value="2"/>
</dbReference>
<feature type="domain" description="Thiolase C-terminal" evidence="9">
    <location>
        <begin position="273"/>
        <end position="393"/>
    </location>
</feature>
<dbReference type="eggNOG" id="COG0183">
    <property type="taxonomic scope" value="Bacteria"/>
</dbReference>
<reference evidence="10 11" key="1">
    <citation type="journal article" date="2011" name="Stand. Genomic Sci.">
        <title>Non-contiguous finished genome sequence and contextual data of the filamentous soil bacterium Ktedonobacter racemifer type strain (SOSP1-21).</title>
        <authorList>
            <person name="Chang Y.J."/>
            <person name="Land M."/>
            <person name="Hauser L."/>
            <person name="Chertkov O."/>
            <person name="Del Rio T.G."/>
            <person name="Nolan M."/>
            <person name="Copeland A."/>
            <person name="Tice H."/>
            <person name="Cheng J.F."/>
            <person name="Lucas S."/>
            <person name="Han C."/>
            <person name="Goodwin L."/>
            <person name="Pitluck S."/>
            <person name="Ivanova N."/>
            <person name="Ovchinikova G."/>
            <person name="Pati A."/>
            <person name="Chen A."/>
            <person name="Palaniappan K."/>
            <person name="Mavromatis K."/>
            <person name="Liolios K."/>
            <person name="Brettin T."/>
            <person name="Fiebig A."/>
            <person name="Rohde M."/>
            <person name="Abt B."/>
            <person name="Goker M."/>
            <person name="Detter J.C."/>
            <person name="Woyke T."/>
            <person name="Bristow J."/>
            <person name="Eisen J.A."/>
            <person name="Markowitz V."/>
            <person name="Hugenholtz P."/>
            <person name="Kyrpides N.C."/>
            <person name="Klenk H.P."/>
            <person name="Lapidus A."/>
        </authorList>
    </citation>
    <scope>NUCLEOTIDE SEQUENCE [LARGE SCALE GENOMIC DNA]</scope>
    <source>
        <strain evidence="11">DSM 44963</strain>
    </source>
</reference>
<dbReference type="InterPro" id="IPR020610">
    <property type="entry name" value="Thiolase_AS"/>
</dbReference>
<dbReference type="AlphaFoldDB" id="D6TEZ5"/>
<dbReference type="Pfam" id="PF02803">
    <property type="entry name" value="Thiolase_C"/>
    <property type="match status" value="1"/>
</dbReference>
<evidence type="ECO:0000256" key="7">
    <source>
        <dbReference type="RuleBase" id="RU003557"/>
    </source>
</evidence>
<evidence type="ECO:0000256" key="5">
    <source>
        <dbReference type="ARBA" id="ARBA00030755"/>
    </source>
</evidence>
<organism evidence="10 11">
    <name type="scientific">Ktedonobacter racemifer DSM 44963</name>
    <dbReference type="NCBI Taxonomy" id="485913"/>
    <lineage>
        <taxon>Bacteria</taxon>
        <taxon>Bacillati</taxon>
        <taxon>Chloroflexota</taxon>
        <taxon>Ktedonobacteria</taxon>
        <taxon>Ktedonobacterales</taxon>
        <taxon>Ktedonobacteraceae</taxon>
        <taxon>Ktedonobacter</taxon>
    </lineage>
</organism>
<feature type="active site" description="Acyl-thioester intermediate" evidence="6">
    <location>
        <position position="91"/>
    </location>
</feature>
<dbReference type="EC" id="2.3.1.9" evidence="2"/>
<evidence type="ECO:0000256" key="4">
    <source>
        <dbReference type="ARBA" id="ARBA00023315"/>
    </source>
</evidence>
<name>D6TEZ5_KTERA</name>
<dbReference type="CDD" id="cd00751">
    <property type="entry name" value="thiolase"/>
    <property type="match status" value="1"/>
</dbReference>
<accession>D6TEZ5</accession>
<evidence type="ECO:0000256" key="6">
    <source>
        <dbReference type="PIRSR" id="PIRSR000429-1"/>
    </source>
</evidence>
<dbReference type="EMBL" id="ADVG01000001">
    <property type="protein sequence ID" value="EFH90395.1"/>
    <property type="molecule type" value="Genomic_DNA"/>
</dbReference>
<protein>
    <recommendedName>
        <fullName evidence="2">acetyl-CoA C-acetyltransferase</fullName>
        <ecNumber evidence="2">2.3.1.9</ecNumber>
    </recommendedName>
    <alternativeName>
        <fullName evidence="5">Acetoacetyl-CoA thiolase</fullName>
    </alternativeName>
</protein>
<gene>
    <name evidence="10" type="ORF">Krac_12015</name>
</gene>
<evidence type="ECO:0000256" key="2">
    <source>
        <dbReference type="ARBA" id="ARBA00012705"/>
    </source>
</evidence>
<dbReference type="STRING" id="485913.Krac_12015"/>
<dbReference type="SUPFAM" id="SSF53901">
    <property type="entry name" value="Thiolase-like"/>
    <property type="match status" value="2"/>
</dbReference>
<evidence type="ECO:0000259" key="9">
    <source>
        <dbReference type="Pfam" id="PF02803"/>
    </source>
</evidence>
<feature type="active site" description="Proton acceptor" evidence="6">
    <location>
        <position position="351"/>
    </location>
</feature>
<dbReference type="InterPro" id="IPR002155">
    <property type="entry name" value="Thiolase"/>
</dbReference>
<dbReference type="PANTHER" id="PTHR18919">
    <property type="entry name" value="ACETYL-COA C-ACYLTRANSFERASE"/>
    <property type="match status" value="1"/>
</dbReference>
<dbReference type="NCBIfam" id="TIGR01930">
    <property type="entry name" value="AcCoA-C-Actrans"/>
    <property type="match status" value="1"/>
</dbReference>
<comment type="similarity">
    <text evidence="1 7">Belongs to the thiolase-like superfamily. Thiolase family.</text>
</comment>
<dbReference type="PANTHER" id="PTHR18919:SF107">
    <property type="entry name" value="ACETYL-COA ACETYLTRANSFERASE, CYTOSOLIC"/>
    <property type="match status" value="1"/>
</dbReference>
<evidence type="ECO:0000259" key="8">
    <source>
        <dbReference type="Pfam" id="PF00108"/>
    </source>
</evidence>
<dbReference type="PROSITE" id="PS00098">
    <property type="entry name" value="THIOLASE_1"/>
    <property type="match status" value="1"/>
</dbReference>
<evidence type="ECO:0000256" key="3">
    <source>
        <dbReference type="ARBA" id="ARBA00022679"/>
    </source>
</evidence>
<dbReference type="InterPro" id="IPR016039">
    <property type="entry name" value="Thiolase-like"/>
</dbReference>
<dbReference type="InParanoid" id="D6TEZ5"/>
<dbReference type="FunCoup" id="D6TEZ5">
    <property type="interactions" value="546"/>
</dbReference>
<dbReference type="GO" id="GO:0003985">
    <property type="term" value="F:acetyl-CoA C-acetyltransferase activity"/>
    <property type="evidence" value="ECO:0007669"/>
    <property type="project" value="UniProtKB-EC"/>
</dbReference>
<dbReference type="InterPro" id="IPR020616">
    <property type="entry name" value="Thiolase_N"/>
</dbReference>
<keyword evidence="3 7" id="KW-0808">Transferase</keyword>
<sequence length="394" mass="41225">MTEEHIPVIVGAARTPTGKFLGSLASFTAPQLGAIAIKEAVKRAGIDPSSLDEVIMGNVVSAGIGQAPGRQAAIHAGLPDDIPAFTINKVCGSGLKAVMLAAQAIRAGDGQAYIAGGMESMSNAPYLLPKARTGYRMGDGKIIDSVVRDGLWCAFEDIHMGNEAEIIAEKFGVTREEQDQLALRSHQRAAAATAEGRFKEEIVPVEVRQKKGSLLVENDEPIRSDTSREALARLSPAFLEDGTVTAGNAPGLSDGASATVVVDQAFAQAQGLPVLARITGYASAAITPRYIFAAPTRAVRRLLERTGMQLSDFDLIEVNEAFAAQALANGKELDWDWERVNVNGGAIALGHPIGSSGSRVLITLIHELKRRGGGRGLATLCLGGGGAVALSVEV</sequence>
<dbReference type="Proteomes" id="UP000004508">
    <property type="component" value="Unassembled WGS sequence"/>
</dbReference>
<comment type="caution">
    <text evidence="10">The sequence shown here is derived from an EMBL/GenBank/DDBJ whole genome shotgun (WGS) entry which is preliminary data.</text>
</comment>
<keyword evidence="4 7" id="KW-0012">Acyltransferase</keyword>
<dbReference type="InterPro" id="IPR020613">
    <property type="entry name" value="Thiolase_CS"/>
</dbReference>
<dbReference type="Pfam" id="PF00108">
    <property type="entry name" value="Thiolase_N"/>
    <property type="match status" value="1"/>
</dbReference>
<keyword evidence="11" id="KW-1185">Reference proteome</keyword>
<dbReference type="InterPro" id="IPR020617">
    <property type="entry name" value="Thiolase_C"/>
</dbReference>
<dbReference type="FunFam" id="3.40.47.10:FF:000010">
    <property type="entry name" value="Acetyl-CoA acetyltransferase (Thiolase)"/>
    <property type="match status" value="1"/>
</dbReference>
<evidence type="ECO:0000256" key="1">
    <source>
        <dbReference type="ARBA" id="ARBA00010982"/>
    </source>
</evidence>
<dbReference type="PROSITE" id="PS00737">
    <property type="entry name" value="THIOLASE_2"/>
    <property type="match status" value="1"/>
</dbReference>
<evidence type="ECO:0000313" key="11">
    <source>
        <dbReference type="Proteomes" id="UP000004508"/>
    </source>
</evidence>
<dbReference type="PIRSF" id="PIRSF000429">
    <property type="entry name" value="Ac-CoA_Ac_transf"/>
    <property type="match status" value="1"/>
</dbReference>
<proteinExistence type="inferred from homology"/>